<dbReference type="OrthoDB" id="809632at2759"/>
<dbReference type="Proteomes" id="UP000440578">
    <property type="component" value="Unassembled WGS sequence"/>
</dbReference>
<comment type="catalytic activity">
    <reaction evidence="33">
        <text>an n-alkanal + NADP(+) = an alk-2-enal + NADPH + H(+)</text>
        <dbReference type="Rhea" id="RHEA:13737"/>
        <dbReference type="ChEBI" id="CHEBI:12834"/>
        <dbReference type="ChEBI" id="CHEBI:13757"/>
        <dbReference type="ChEBI" id="CHEBI:15378"/>
        <dbReference type="ChEBI" id="CHEBI:57783"/>
        <dbReference type="ChEBI" id="CHEBI:58349"/>
        <dbReference type="EC" id="1.3.1.74"/>
    </reaction>
    <physiologicalReaction direction="right-to-left" evidence="33">
        <dbReference type="Rhea" id="RHEA:13739"/>
    </physiologicalReaction>
</comment>
<comment type="caution">
    <text evidence="36">The sequence shown here is derived from an EMBL/GenBank/DDBJ whole genome shotgun (WGS) entry which is preliminary data.</text>
</comment>
<dbReference type="PANTHER" id="PTHR43205:SF7">
    <property type="entry name" value="PROSTAGLANDIN REDUCTASE 1"/>
    <property type="match status" value="1"/>
</dbReference>
<evidence type="ECO:0000256" key="26">
    <source>
        <dbReference type="ARBA" id="ARBA00048066"/>
    </source>
</evidence>
<keyword evidence="8" id="KW-0644">Prostaglandin metabolism</keyword>
<dbReference type="InterPro" id="IPR045010">
    <property type="entry name" value="MDR_fam"/>
</dbReference>
<dbReference type="CDD" id="cd08294">
    <property type="entry name" value="leukotriene_B4_DH_like"/>
    <property type="match status" value="1"/>
</dbReference>
<comment type="catalytic activity">
    <reaction evidence="34">
        <text>hexanal + NADP(+) = (E)-hex-2-enal + NADPH + H(+)</text>
        <dbReference type="Rhea" id="RHEA:50776"/>
        <dbReference type="ChEBI" id="CHEBI:15378"/>
        <dbReference type="ChEBI" id="CHEBI:28913"/>
        <dbReference type="ChEBI" id="CHEBI:57783"/>
        <dbReference type="ChEBI" id="CHEBI:58349"/>
        <dbReference type="ChEBI" id="CHEBI:88528"/>
    </reaction>
    <physiologicalReaction direction="right-to-left" evidence="34">
        <dbReference type="Rhea" id="RHEA:50778"/>
    </physiologicalReaction>
</comment>
<comment type="catalytic activity">
    <reaction evidence="24">
        <text>13,14-dihydro-15-oxo-prostaglandin F1alpha + NADP(+) = 15-oxoprostaglandin F1alpha + NADPH + H(+)</text>
        <dbReference type="Rhea" id="RHEA:50592"/>
        <dbReference type="ChEBI" id="CHEBI:15378"/>
        <dbReference type="ChEBI" id="CHEBI:57783"/>
        <dbReference type="ChEBI" id="CHEBI:58349"/>
        <dbReference type="ChEBI" id="CHEBI:79072"/>
        <dbReference type="ChEBI" id="CHEBI:133411"/>
    </reaction>
    <physiologicalReaction direction="right-to-left" evidence="24">
        <dbReference type="Rhea" id="RHEA:50594"/>
    </physiologicalReaction>
</comment>
<keyword evidence="37" id="KW-1185">Reference proteome</keyword>
<proteinExistence type="inferred from homology"/>
<dbReference type="EC" id="1.3.1.74" evidence="5"/>
<evidence type="ECO:0000256" key="14">
    <source>
        <dbReference type="ARBA" id="ARBA00023098"/>
    </source>
</evidence>
<evidence type="ECO:0000256" key="24">
    <source>
        <dbReference type="ARBA" id="ARBA00047878"/>
    </source>
</evidence>
<evidence type="ECO:0000256" key="28">
    <source>
        <dbReference type="ARBA" id="ARBA00048387"/>
    </source>
</evidence>
<comment type="catalytic activity">
    <reaction evidence="22">
        <text>pentan-2-one + NADP(+) = (E)-pent-3-en-2-one + NADPH + H(+)</text>
        <dbReference type="Rhea" id="RHEA:50788"/>
        <dbReference type="ChEBI" id="CHEBI:15378"/>
        <dbReference type="ChEBI" id="CHEBI:16472"/>
        <dbReference type="ChEBI" id="CHEBI:57783"/>
        <dbReference type="ChEBI" id="CHEBI:58349"/>
        <dbReference type="ChEBI" id="CHEBI:145276"/>
    </reaction>
    <physiologicalReaction direction="right-to-left" evidence="22">
        <dbReference type="Rhea" id="RHEA:50790"/>
    </physiologicalReaction>
</comment>
<dbReference type="InterPro" id="IPR011032">
    <property type="entry name" value="GroES-like_sf"/>
</dbReference>
<evidence type="ECO:0000256" key="25">
    <source>
        <dbReference type="ARBA" id="ARBA00047903"/>
    </source>
</evidence>
<evidence type="ECO:0000256" key="8">
    <source>
        <dbReference type="ARBA" id="ARBA00022501"/>
    </source>
</evidence>
<dbReference type="PANTHER" id="PTHR43205">
    <property type="entry name" value="PROSTAGLANDIN REDUCTASE"/>
    <property type="match status" value="1"/>
</dbReference>
<evidence type="ECO:0000256" key="17">
    <source>
        <dbReference type="ARBA" id="ARBA00032255"/>
    </source>
</evidence>
<evidence type="ECO:0000256" key="16">
    <source>
        <dbReference type="ARBA" id="ARBA00031851"/>
    </source>
</evidence>
<evidence type="ECO:0000256" key="13">
    <source>
        <dbReference type="ARBA" id="ARBA00023002"/>
    </source>
</evidence>
<evidence type="ECO:0000256" key="3">
    <source>
        <dbReference type="ARBA" id="ARBA00011852"/>
    </source>
</evidence>
<keyword evidence="15" id="KW-0379">Hydroxylation</keyword>
<evidence type="ECO:0000256" key="11">
    <source>
        <dbReference type="ARBA" id="ARBA00022857"/>
    </source>
</evidence>
<comment type="catalytic activity">
    <reaction evidence="26">
        <text>nonan-2-one + NADP(+) = (3E)-nonen-2-one + NADPH + H(+)</text>
        <dbReference type="Rhea" id="RHEA:50616"/>
        <dbReference type="ChEBI" id="CHEBI:15378"/>
        <dbReference type="ChEBI" id="CHEBI:57783"/>
        <dbReference type="ChEBI" id="CHEBI:58349"/>
        <dbReference type="ChEBI" id="CHEBI:77927"/>
        <dbReference type="ChEBI" id="CHEBI:133457"/>
    </reaction>
    <physiologicalReaction direction="right-to-left" evidence="26">
        <dbReference type="Rhea" id="RHEA:50618"/>
    </physiologicalReaction>
</comment>
<evidence type="ECO:0000256" key="29">
    <source>
        <dbReference type="ARBA" id="ARBA00048591"/>
    </source>
</evidence>
<evidence type="ECO:0000313" key="37">
    <source>
        <dbReference type="Proteomes" id="UP000440578"/>
    </source>
</evidence>
<evidence type="ECO:0000256" key="21">
    <source>
        <dbReference type="ARBA" id="ARBA00047617"/>
    </source>
</evidence>
<name>A0A6A4WP56_AMPAM</name>
<evidence type="ECO:0000256" key="5">
    <source>
        <dbReference type="ARBA" id="ARBA00012410"/>
    </source>
</evidence>
<evidence type="ECO:0000256" key="10">
    <source>
        <dbReference type="ARBA" id="ARBA00022832"/>
    </source>
</evidence>
<evidence type="ECO:0000256" key="31">
    <source>
        <dbReference type="ARBA" id="ARBA00049068"/>
    </source>
</evidence>
<evidence type="ECO:0000313" key="36">
    <source>
        <dbReference type="EMBL" id="KAF0303741.1"/>
    </source>
</evidence>
<evidence type="ECO:0000259" key="35">
    <source>
        <dbReference type="SMART" id="SM00829"/>
    </source>
</evidence>
<dbReference type="Pfam" id="PF00107">
    <property type="entry name" value="ADH_zinc_N"/>
    <property type="match status" value="1"/>
</dbReference>
<comment type="catalytic activity">
    <reaction evidence="28">
        <text>4-hydroxynonanal + NADP(+) = (E)-4-hydroxynon-2-enal + NADPH + H(+)</text>
        <dbReference type="Rhea" id="RHEA:64736"/>
        <dbReference type="ChEBI" id="CHEBI:15378"/>
        <dbReference type="ChEBI" id="CHEBI:57783"/>
        <dbReference type="ChEBI" id="CHEBI:58349"/>
        <dbReference type="ChEBI" id="CHEBI:58968"/>
        <dbReference type="ChEBI" id="CHEBI:156112"/>
    </reaction>
    <physiologicalReaction direction="right-to-left" evidence="28">
        <dbReference type="Rhea" id="RHEA:64738"/>
    </physiologicalReaction>
</comment>
<dbReference type="EMBL" id="VIIS01000919">
    <property type="protein sequence ID" value="KAF0303741.1"/>
    <property type="molecule type" value="Genomic_DNA"/>
</dbReference>
<evidence type="ECO:0000256" key="20">
    <source>
        <dbReference type="ARBA" id="ARBA00047461"/>
    </source>
</evidence>
<dbReference type="InterPro" id="IPR020843">
    <property type="entry name" value="ER"/>
</dbReference>
<dbReference type="InterPro" id="IPR013149">
    <property type="entry name" value="ADH-like_C"/>
</dbReference>
<keyword evidence="13" id="KW-0560">Oxidoreductase</keyword>
<gene>
    <name evidence="36" type="primary">Ptgr1_4</name>
    <name evidence="36" type="ORF">FJT64_024329</name>
</gene>
<keyword evidence="9" id="KW-0597">Phosphoprotein</keyword>
<evidence type="ECO:0000256" key="1">
    <source>
        <dbReference type="ARBA" id="ARBA00004496"/>
    </source>
</evidence>
<evidence type="ECO:0000256" key="22">
    <source>
        <dbReference type="ARBA" id="ARBA00047742"/>
    </source>
</evidence>
<dbReference type="Gene3D" id="3.90.180.10">
    <property type="entry name" value="Medium-chain alcohol dehydrogenases, catalytic domain"/>
    <property type="match status" value="1"/>
</dbReference>
<comment type="catalytic activity">
    <reaction evidence="30">
        <text>6-trans-leukotriene B4 + NADP(+) = 12-oxo-(5S)-hydroxy-(6E,8E,10E,14Z)-eicosatetraenoate + NADPH + H(+)</text>
        <dbReference type="Rhea" id="RHEA:51204"/>
        <dbReference type="ChEBI" id="CHEBI:15378"/>
        <dbReference type="ChEBI" id="CHEBI:57783"/>
        <dbReference type="ChEBI" id="CHEBI:58349"/>
        <dbReference type="ChEBI" id="CHEBI:90723"/>
        <dbReference type="ChEBI" id="CHEBI:133974"/>
    </reaction>
    <physiologicalReaction direction="left-to-right" evidence="30">
        <dbReference type="Rhea" id="RHEA:51205"/>
    </physiologicalReaction>
</comment>
<dbReference type="SUPFAM" id="SSF50129">
    <property type="entry name" value="GroES-like"/>
    <property type="match status" value="2"/>
</dbReference>
<dbReference type="InterPro" id="IPR036291">
    <property type="entry name" value="NAD(P)-bd_dom_sf"/>
</dbReference>
<evidence type="ECO:0000256" key="34">
    <source>
        <dbReference type="ARBA" id="ARBA00049368"/>
    </source>
</evidence>
<evidence type="ECO:0000256" key="32">
    <source>
        <dbReference type="ARBA" id="ARBA00049070"/>
    </source>
</evidence>
<evidence type="ECO:0000256" key="9">
    <source>
        <dbReference type="ARBA" id="ARBA00022553"/>
    </source>
</evidence>
<dbReference type="InterPro" id="IPR014190">
    <property type="entry name" value="PTGR1"/>
</dbReference>
<evidence type="ECO:0000256" key="18">
    <source>
        <dbReference type="ARBA" id="ARBA00032297"/>
    </source>
</evidence>
<comment type="catalytic activity">
    <reaction evidence="20">
        <text>octanal + NADP(+) = (2E)-octenal + NADPH + H(+)</text>
        <dbReference type="Rhea" id="RHEA:50780"/>
        <dbReference type="ChEBI" id="CHEBI:15378"/>
        <dbReference type="ChEBI" id="CHEBI:17935"/>
        <dbReference type="ChEBI" id="CHEBI:57783"/>
        <dbReference type="ChEBI" id="CHEBI:58349"/>
        <dbReference type="ChEBI" id="CHEBI:61748"/>
    </reaction>
    <physiologicalReaction direction="right-to-left" evidence="20">
        <dbReference type="Rhea" id="RHEA:50782"/>
    </physiologicalReaction>
</comment>
<keyword evidence="10" id="KW-0276">Fatty acid metabolism</keyword>
<dbReference type="FunFam" id="3.40.50.720:FF:000121">
    <property type="entry name" value="Prostaglandin reductase 2"/>
    <property type="match status" value="1"/>
</dbReference>
<dbReference type="GO" id="GO:0006693">
    <property type="term" value="P:prostaglandin metabolic process"/>
    <property type="evidence" value="ECO:0007669"/>
    <property type="project" value="UniProtKB-KW"/>
</dbReference>
<keyword evidence="14" id="KW-0443">Lipid metabolism</keyword>
<evidence type="ECO:0000256" key="33">
    <source>
        <dbReference type="ARBA" id="ARBA00049179"/>
    </source>
</evidence>
<comment type="catalytic activity">
    <reaction evidence="31">
        <text>(5S,12S)-dihydroxy-(6E,10E,12E,14Z)-eicosatetraenoate + NADP(+) = 12-oxo-(5S)-hydroxy-(6E,8E,10E,14Z)-eicosatetraenoate + NADPH + H(+)</text>
        <dbReference type="Rhea" id="RHEA:51212"/>
        <dbReference type="ChEBI" id="CHEBI:15378"/>
        <dbReference type="ChEBI" id="CHEBI:57783"/>
        <dbReference type="ChEBI" id="CHEBI:58349"/>
        <dbReference type="ChEBI" id="CHEBI:133974"/>
        <dbReference type="ChEBI" id="CHEBI:133975"/>
    </reaction>
    <physiologicalReaction direction="left-to-right" evidence="31">
        <dbReference type="Rhea" id="RHEA:51213"/>
    </physiologicalReaction>
</comment>
<comment type="catalytic activity">
    <reaction evidence="27">
        <text>13,14-dihydro-15-oxo-PGF2alpha + NADP(+) = 15-oxoprostaglandin F2alpha + NADPH + H(+)</text>
        <dbReference type="Rhea" id="RHEA:50588"/>
        <dbReference type="ChEBI" id="CHEBI:15378"/>
        <dbReference type="ChEBI" id="CHEBI:57783"/>
        <dbReference type="ChEBI" id="CHEBI:58349"/>
        <dbReference type="ChEBI" id="CHEBI:133374"/>
        <dbReference type="ChEBI" id="CHEBI:133409"/>
    </reaction>
    <physiologicalReaction direction="right-to-left" evidence="27">
        <dbReference type="Rhea" id="RHEA:50590"/>
    </physiologicalReaction>
</comment>
<evidence type="ECO:0000256" key="19">
    <source>
        <dbReference type="ARBA" id="ARBA00033119"/>
    </source>
</evidence>
<dbReference type="SUPFAM" id="SSF51735">
    <property type="entry name" value="NAD(P)-binding Rossmann-fold domains"/>
    <property type="match status" value="1"/>
</dbReference>
<dbReference type="GO" id="GO:0005737">
    <property type="term" value="C:cytoplasm"/>
    <property type="evidence" value="ECO:0007669"/>
    <property type="project" value="UniProtKB-SubCell"/>
</dbReference>
<keyword evidence="12" id="KW-0007">Acetylation</keyword>
<sequence>MSTFLASRLSRFLPSAATRVASYSSGLRAKKWVLVQHFDGFPKHTDFELHEEPLRALKDGEYLCEAEWVSVDPYQRAYTPNMQVPMTMIGLQCARVLESRAEGYPEGSYVVGGLGWRSHTIREASRDQGQLLPFATAPMPDLGNLSRSHSVGACGMPGNTAYFGLLELCQPKEGETVVVSGAAGAVGALVGQIAKIKGCHVVGFAGSDAKCEWLLSLGYDRAINYKTAKTSKALREAAPNGVDCYFDNVGGWLSDAVMCQMNLFGRVSLCGCIAGYNDPRGRRTLVPMLQMPMLMQQLRMEGFIVSRWSDRWQEGVTQMRDWLENDKIKAEETITEGFENLPEAFMGMLAGKNFGKAVVKV</sequence>
<evidence type="ECO:0000256" key="2">
    <source>
        <dbReference type="ARBA" id="ARBA00010460"/>
    </source>
</evidence>
<evidence type="ECO:0000256" key="23">
    <source>
        <dbReference type="ARBA" id="ARBA00047871"/>
    </source>
</evidence>
<evidence type="ECO:0000256" key="15">
    <source>
        <dbReference type="ARBA" id="ARBA00023278"/>
    </source>
</evidence>
<comment type="catalytic activity">
    <reaction evidence="23">
        <text>leukotriene B4 + NADP(+) = 12-oxo-leukotriene B4 + NADPH + H(+)</text>
        <dbReference type="Rhea" id="RHEA:50608"/>
        <dbReference type="ChEBI" id="CHEBI:15378"/>
        <dbReference type="ChEBI" id="CHEBI:57461"/>
        <dbReference type="ChEBI" id="CHEBI:57783"/>
        <dbReference type="ChEBI" id="CHEBI:58349"/>
        <dbReference type="ChEBI" id="CHEBI:133309"/>
    </reaction>
    <physiologicalReaction direction="left-to-right" evidence="23">
        <dbReference type="Rhea" id="RHEA:50609"/>
    </physiologicalReaction>
</comment>
<dbReference type="Gene3D" id="3.40.50.720">
    <property type="entry name" value="NAD(P)-binding Rossmann-like Domain"/>
    <property type="match status" value="1"/>
</dbReference>
<feature type="domain" description="Enoyl reductase (ER)" evidence="35">
    <location>
        <begin position="40"/>
        <end position="359"/>
    </location>
</feature>
<evidence type="ECO:0000256" key="30">
    <source>
        <dbReference type="ARBA" id="ARBA00048953"/>
    </source>
</evidence>
<organism evidence="36 37">
    <name type="scientific">Amphibalanus amphitrite</name>
    <name type="common">Striped barnacle</name>
    <name type="synonym">Balanus amphitrite</name>
    <dbReference type="NCBI Taxonomy" id="1232801"/>
    <lineage>
        <taxon>Eukaryota</taxon>
        <taxon>Metazoa</taxon>
        <taxon>Ecdysozoa</taxon>
        <taxon>Arthropoda</taxon>
        <taxon>Crustacea</taxon>
        <taxon>Multicrustacea</taxon>
        <taxon>Cirripedia</taxon>
        <taxon>Thoracica</taxon>
        <taxon>Thoracicalcarea</taxon>
        <taxon>Balanomorpha</taxon>
        <taxon>Balanoidea</taxon>
        <taxon>Balanidae</taxon>
        <taxon>Amphibalaninae</taxon>
        <taxon>Amphibalanus</taxon>
    </lineage>
</organism>
<accession>A0A6A4WP56</accession>
<comment type="subunit">
    <text evidence="3">Monomer or homodimer.</text>
</comment>
<comment type="catalytic activity">
    <reaction evidence="25">
        <text>dodecanal + NADP(+) = (2E)-dodecenal + NADPH + H(+)</text>
        <dbReference type="Rhea" id="RHEA:50784"/>
        <dbReference type="ChEBI" id="CHEBI:15378"/>
        <dbReference type="ChEBI" id="CHEBI:27836"/>
        <dbReference type="ChEBI" id="CHEBI:57783"/>
        <dbReference type="ChEBI" id="CHEBI:58349"/>
        <dbReference type="ChEBI" id="CHEBI:133741"/>
    </reaction>
    <physiologicalReaction direction="right-to-left" evidence="25">
        <dbReference type="Rhea" id="RHEA:50786"/>
    </physiologicalReaction>
</comment>
<comment type="similarity">
    <text evidence="2">Belongs to the NADP-dependent oxidoreductase L4BD family.</text>
</comment>
<comment type="catalytic activity">
    <reaction evidence="21">
        <text>decanal + NADP(+) = (2E)-decenal + NADPH + H(+)</text>
        <dbReference type="Rhea" id="RHEA:50612"/>
        <dbReference type="ChEBI" id="CHEBI:15378"/>
        <dbReference type="ChEBI" id="CHEBI:31457"/>
        <dbReference type="ChEBI" id="CHEBI:57783"/>
        <dbReference type="ChEBI" id="CHEBI:58349"/>
        <dbReference type="ChEBI" id="CHEBI:133455"/>
    </reaction>
    <physiologicalReaction direction="right-to-left" evidence="21">
        <dbReference type="Rhea" id="RHEA:50614"/>
    </physiologicalReaction>
</comment>
<evidence type="ECO:0000256" key="4">
    <source>
        <dbReference type="ARBA" id="ARBA00011981"/>
    </source>
</evidence>
<protein>
    <recommendedName>
        <fullName evidence="6">Prostaglandin reductase 1</fullName>
        <ecNumber evidence="4">1.3.1.48</ecNumber>
        <ecNumber evidence="5">1.3.1.74</ecNumber>
    </recommendedName>
    <alternativeName>
        <fullName evidence="19">15-oxoprostaglandin 13-reductase</fullName>
    </alternativeName>
    <alternativeName>
        <fullName evidence="17">Dithiolethione-inducible gene 1 protein</fullName>
    </alternativeName>
    <alternativeName>
        <fullName evidence="16">Leukotriene B4 12-hydroxydehydrogenase</fullName>
    </alternativeName>
    <alternativeName>
        <fullName evidence="18">NAD(P)H-dependent alkenal/one oxidoreductase</fullName>
    </alternativeName>
</protein>
<evidence type="ECO:0000256" key="27">
    <source>
        <dbReference type="ARBA" id="ARBA00048290"/>
    </source>
</evidence>
<dbReference type="GO" id="GO:0032440">
    <property type="term" value="F:2-alkenal reductase [NAD(P)H] activity"/>
    <property type="evidence" value="ECO:0007669"/>
    <property type="project" value="UniProtKB-EC"/>
</dbReference>
<dbReference type="EC" id="1.3.1.48" evidence="4"/>
<reference evidence="36 37" key="1">
    <citation type="submission" date="2019-07" db="EMBL/GenBank/DDBJ databases">
        <title>Draft genome assembly of a fouling barnacle, Amphibalanus amphitrite (Darwin, 1854): The first reference genome for Thecostraca.</title>
        <authorList>
            <person name="Kim W."/>
        </authorList>
    </citation>
    <scope>NUCLEOTIDE SEQUENCE [LARGE SCALE GENOMIC DNA]</scope>
    <source>
        <strain evidence="36">SNU_AA5</strain>
        <tissue evidence="36">Soma without cirri and trophi</tissue>
    </source>
</reference>
<evidence type="ECO:0000256" key="12">
    <source>
        <dbReference type="ARBA" id="ARBA00022990"/>
    </source>
</evidence>
<comment type="subcellular location">
    <subcellularLocation>
        <location evidence="1">Cytoplasm</location>
    </subcellularLocation>
</comment>
<evidence type="ECO:0000256" key="7">
    <source>
        <dbReference type="ARBA" id="ARBA00022490"/>
    </source>
</evidence>
<keyword evidence="11" id="KW-0521">NADP</keyword>
<dbReference type="GO" id="GO:0047522">
    <property type="term" value="F:15-oxoprostaglandin 13-reductase [NAD(P)+] activity"/>
    <property type="evidence" value="ECO:0007669"/>
    <property type="project" value="UniProtKB-EC"/>
</dbReference>
<dbReference type="InterPro" id="IPR041694">
    <property type="entry name" value="ADH_N_2"/>
</dbReference>
<dbReference type="Pfam" id="PF16884">
    <property type="entry name" value="ADH_N_2"/>
    <property type="match status" value="1"/>
</dbReference>
<keyword evidence="7" id="KW-0963">Cytoplasm</keyword>
<comment type="catalytic activity">
    <reaction evidence="32">
        <text>13,14-dihydro-15-oxo-prostaglandin E1 + NADP(+) = 15-oxoprostaglandin E1 + NADPH + H(+)</text>
        <dbReference type="Rhea" id="RHEA:50584"/>
        <dbReference type="ChEBI" id="CHEBI:15378"/>
        <dbReference type="ChEBI" id="CHEBI:57401"/>
        <dbReference type="ChEBI" id="CHEBI:57783"/>
        <dbReference type="ChEBI" id="CHEBI:58349"/>
        <dbReference type="ChEBI" id="CHEBI:133408"/>
    </reaction>
    <physiologicalReaction direction="right-to-left" evidence="32">
        <dbReference type="Rhea" id="RHEA:50586"/>
    </physiologicalReaction>
</comment>
<evidence type="ECO:0000256" key="6">
    <source>
        <dbReference type="ARBA" id="ARBA00020651"/>
    </source>
</evidence>
<dbReference type="AlphaFoldDB" id="A0A6A4WP56"/>
<comment type="catalytic activity">
    <reaction evidence="29">
        <text>20-hydroxy-leukotriene B4 + NADP(+) = 12-oxo-20-hydroxy-leukotriene B4 + NADPH + H(+)</text>
        <dbReference type="Rhea" id="RHEA:51208"/>
        <dbReference type="ChEBI" id="CHEBI:15378"/>
        <dbReference type="ChEBI" id="CHEBI:57460"/>
        <dbReference type="ChEBI" id="CHEBI:57783"/>
        <dbReference type="ChEBI" id="CHEBI:58349"/>
        <dbReference type="ChEBI" id="CHEBI:133346"/>
    </reaction>
    <physiologicalReaction direction="left-to-right" evidence="29">
        <dbReference type="Rhea" id="RHEA:51209"/>
    </physiologicalReaction>
</comment>
<dbReference type="SMART" id="SM00829">
    <property type="entry name" value="PKS_ER"/>
    <property type="match status" value="1"/>
</dbReference>